<dbReference type="Proteomes" id="UP000007962">
    <property type="component" value="Chromosome"/>
</dbReference>
<dbReference type="GO" id="GO:0051287">
    <property type="term" value="F:NAD binding"/>
    <property type="evidence" value="ECO:0007669"/>
    <property type="project" value="InterPro"/>
</dbReference>
<evidence type="ECO:0000259" key="3">
    <source>
        <dbReference type="Pfam" id="PF02826"/>
    </source>
</evidence>
<dbReference type="RefSeq" id="WP_015883962.1">
    <property type="nucleotide sequence ID" value="NC_012669.1"/>
</dbReference>
<dbReference type="EMBL" id="CP001618">
    <property type="protein sequence ID" value="ACQ81725.1"/>
    <property type="molecule type" value="Genomic_DNA"/>
</dbReference>
<dbReference type="KEGG" id="bcv:Bcav_3483"/>
<keyword evidence="5" id="KW-1185">Reference proteome</keyword>
<dbReference type="PANTHER" id="PTHR43333:SF1">
    <property type="entry name" value="D-ISOMER SPECIFIC 2-HYDROXYACID DEHYDROGENASE NAD-BINDING DOMAIN-CONTAINING PROTEIN"/>
    <property type="match status" value="1"/>
</dbReference>
<accession>C5C2A0</accession>
<dbReference type="Pfam" id="PF02826">
    <property type="entry name" value="2-Hacid_dh_C"/>
    <property type="match status" value="1"/>
</dbReference>
<keyword evidence="2" id="KW-0520">NAD</keyword>
<evidence type="ECO:0000313" key="5">
    <source>
        <dbReference type="Proteomes" id="UP000007962"/>
    </source>
</evidence>
<evidence type="ECO:0000256" key="2">
    <source>
        <dbReference type="ARBA" id="ARBA00023027"/>
    </source>
</evidence>
<dbReference type="PANTHER" id="PTHR43333">
    <property type="entry name" value="2-HACID_DH_C DOMAIN-CONTAINING PROTEIN"/>
    <property type="match status" value="1"/>
</dbReference>
<evidence type="ECO:0000256" key="1">
    <source>
        <dbReference type="ARBA" id="ARBA00023002"/>
    </source>
</evidence>
<dbReference type="SUPFAM" id="SSF51735">
    <property type="entry name" value="NAD(P)-binding Rossmann-fold domains"/>
    <property type="match status" value="1"/>
</dbReference>
<sequence>MARVKILLPTSLPLHPTFGDGVTAVPYNVAAPLPSEHHDAAALVVWANASDRLADAAHALPGLRWVQTLAAGPDQVLAAPFGPDVTITAGQGLHDGPVAEHTLGLILAAARRLDVADEARRARRWASELSLGQPLDNAERFTTLHGARVLVWGFGGIGQRLAGYLRALGASVTGVARSAGERAGVPVVTDAEVPGLLPTLDVLVNILPATPQTAGVVDASVFAALAPKAWFVNVGRGATVDEGALDDALRSGSISGAALDVTATEPLPASSPLWDAPNLILTPHSAGGRPQGAEALIEDNLRRLLAGQELRNVVRAAG</sequence>
<dbReference type="AlphaFoldDB" id="C5C2A0"/>
<name>C5C2A0_BEUC1</name>
<dbReference type="STRING" id="471853.Bcav_3483"/>
<evidence type="ECO:0000313" key="4">
    <source>
        <dbReference type="EMBL" id="ACQ81725.1"/>
    </source>
</evidence>
<dbReference type="eggNOG" id="COG0111">
    <property type="taxonomic scope" value="Bacteria"/>
</dbReference>
<gene>
    <name evidence="4" type="ordered locus">Bcav_3483</name>
</gene>
<keyword evidence="1" id="KW-0560">Oxidoreductase</keyword>
<feature type="domain" description="D-isomer specific 2-hydroxyacid dehydrogenase NAD-binding" evidence="3">
    <location>
        <begin position="103"/>
        <end position="286"/>
    </location>
</feature>
<dbReference type="Gene3D" id="3.40.50.720">
    <property type="entry name" value="NAD(P)-binding Rossmann-like Domain"/>
    <property type="match status" value="2"/>
</dbReference>
<dbReference type="InterPro" id="IPR036291">
    <property type="entry name" value="NAD(P)-bd_dom_sf"/>
</dbReference>
<dbReference type="SUPFAM" id="SSF52283">
    <property type="entry name" value="Formate/glycerate dehydrogenase catalytic domain-like"/>
    <property type="match status" value="1"/>
</dbReference>
<organism evidence="4 5">
    <name type="scientific">Beutenbergia cavernae (strain ATCC BAA-8 / DSM 12333 / CCUG 43141 / JCM 11478 / NBRC 16432 / NCIMB 13614 / HKI 0122)</name>
    <dbReference type="NCBI Taxonomy" id="471853"/>
    <lineage>
        <taxon>Bacteria</taxon>
        <taxon>Bacillati</taxon>
        <taxon>Actinomycetota</taxon>
        <taxon>Actinomycetes</taxon>
        <taxon>Micrococcales</taxon>
        <taxon>Beutenbergiaceae</taxon>
        <taxon>Beutenbergia</taxon>
    </lineage>
</organism>
<dbReference type="GO" id="GO:0016491">
    <property type="term" value="F:oxidoreductase activity"/>
    <property type="evidence" value="ECO:0007669"/>
    <property type="project" value="UniProtKB-KW"/>
</dbReference>
<reference evidence="4 5" key="1">
    <citation type="journal article" date="2009" name="Stand. Genomic Sci.">
        <title>Complete genome sequence of Beutenbergia cavernae type strain (HKI 0122).</title>
        <authorList>
            <person name="Land M."/>
            <person name="Pukall R."/>
            <person name="Abt B."/>
            <person name="Goker M."/>
            <person name="Rohde M."/>
            <person name="Glavina Del Rio T."/>
            <person name="Tice H."/>
            <person name="Copeland A."/>
            <person name="Cheng J.F."/>
            <person name="Lucas S."/>
            <person name="Chen F."/>
            <person name="Nolan M."/>
            <person name="Bruce D."/>
            <person name="Goodwin L."/>
            <person name="Pitluck S."/>
            <person name="Ivanova N."/>
            <person name="Mavromatis K."/>
            <person name="Ovchinnikova G."/>
            <person name="Pati A."/>
            <person name="Chen A."/>
            <person name="Palaniappan K."/>
            <person name="Hauser L."/>
            <person name="Chang Y.J."/>
            <person name="Jefferies C.C."/>
            <person name="Saunders E."/>
            <person name="Brettin T."/>
            <person name="Detter J.C."/>
            <person name="Han C."/>
            <person name="Chain P."/>
            <person name="Bristow J."/>
            <person name="Eisen J.A."/>
            <person name="Markowitz V."/>
            <person name="Hugenholtz P."/>
            <person name="Kyrpides N.C."/>
            <person name="Klenk H.P."/>
            <person name="Lapidus A."/>
        </authorList>
    </citation>
    <scope>NUCLEOTIDE SEQUENCE [LARGE SCALE GENOMIC DNA]</scope>
    <source>
        <strain evidence="5">ATCC BAA-8 / DSM 12333 / NBRC 16432</strain>
    </source>
</reference>
<dbReference type="InterPro" id="IPR006140">
    <property type="entry name" value="D-isomer_DH_NAD-bd"/>
</dbReference>
<dbReference type="CDD" id="cd12160">
    <property type="entry name" value="2-Hacid_dh_3"/>
    <property type="match status" value="1"/>
</dbReference>
<dbReference type="HOGENOM" id="CLU_019796_1_0_11"/>
<proteinExistence type="predicted"/>
<protein>
    <submittedName>
        <fullName evidence="4">D-isomer specific 2-hydroxyacid dehydrogenase NAD-binding</fullName>
    </submittedName>
</protein>